<sequence length="114" mass="12297">MASVPAQILILPGRGEGERHRPPAPRCPGGVRGGSRLRVCPPRPPFPLCEHFEDLRDDDCGDDLHPPWRKVCRGGRPGRLDEGRGGAGNGAVPLHFQNGSKQVETRRGVGQPTP</sequence>
<dbReference type="InParanoid" id="B7PY07"/>
<dbReference type="EMBL" id="DS817338">
    <property type="protein sequence ID" value="EEC11479.1"/>
    <property type="molecule type" value="Genomic_DNA"/>
</dbReference>
<name>B7PY07_IXOSC</name>
<feature type="region of interest" description="Disordered" evidence="1">
    <location>
        <begin position="73"/>
        <end position="114"/>
    </location>
</feature>
<proteinExistence type="predicted"/>
<protein>
    <submittedName>
        <fullName evidence="2 3">Uncharacterized protein</fullName>
    </submittedName>
</protein>
<dbReference type="EMBL" id="ABJB010683310">
    <property type="status" value="NOT_ANNOTATED_CDS"/>
    <property type="molecule type" value="Genomic_DNA"/>
</dbReference>
<dbReference type="PaxDb" id="6945-B7PY07"/>
<evidence type="ECO:0000256" key="1">
    <source>
        <dbReference type="SAM" id="MobiDB-lite"/>
    </source>
</evidence>
<dbReference type="VEuPathDB" id="VectorBase:ISCI020344"/>
<gene>
    <name evidence="2" type="ORF">IscW_ISCW020344</name>
</gene>
<feature type="region of interest" description="Disordered" evidence="1">
    <location>
        <begin position="1"/>
        <end position="38"/>
    </location>
</feature>
<dbReference type="Proteomes" id="UP000001555">
    <property type="component" value="Unassembled WGS sequence"/>
</dbReference>
<evidence type="ECO:0000313" key="4">
    <source>
        <dbReference type="Proteomes" id="UP000001555"/>
    </source>
</evidence>
<reference evidence="2 4" key="1">
    <citation type="submission" date="2008-03" db="EMBL/GenBank/DDBJ databases">
        <title>Annotation of Ixodes scapularis.</title>
        <authorList>
            <consortium name="Ixodes scapularis Genome Project Consortium"/>
            <person name="Caler E."/>
            <person name="Hannick L.I."/>
            <person name="Bidwell S."/>
            <person name="Joardar V."/>
            <person name="Thiagarajan M."/>
            <person name="Amedeo P."/>
            <person name="Galinsky K.J."/>
            <person name="Schobel S."/>
            <person name="Inman J."/>
            <person name="Hostetler J."/>
            <person name="Miller J."/>
            <person name="Hammond M."/>
            <person name="Megy K."/>
            <person name="Lawson D."/>
            <person name="Kodira C."/>
            <person name="Sutton G."/>
            <person name="Meyer J."/>
            <person name="Hill C.A."/>
            <person name="Birren B."/>
            <person name="Nene V."/>
            <person name="Collins F."/>
            <person name="Alarcon-Chaidez F."/>
            <person name="Wikel S."/>
            <person name="Strausberg R."/>
        </authorList>
    </citation>
    <scope>NUCLEOTIDE SEQUENCE [LARGE SCALE GENOMIC DNA]</scope>
    <source>
        <strain evidence="4">Wikel</strain>
        <strain evidence="2">Wikel colony</strain>
    </source>
</reference>
<organism>
    <name type="scientific">Ixodes scapularis</name>
    <name type="common">Black-legged tick</name>
    <name type="synonym">Deer tick</name>
    <dbReference type="NCBI Taxonomy" id="6945"/>
    <lineage>
        <taxon>Eukaryota</taxon>
        <taxon>Metazoa</taxon>
        <taxon>Ecdysozoa</taxon>
        <taxon>Arthropoda</taxon>
        <taxon>Chelicerata</taxon>
        <taxon>Arachnida</taxon>
        <taxon>Acari</taxon>
        <taxon>Parasitiformes</taxon>
        <taxon>Ixodida</taxon>
        <taxon>Ixodoidea</taxon>
        <taxon>Ixodidae</taxon>
        <taxon>Ixodinae</taxon>
        <taxon>Ixodes</taxon>
    </lineage>
</organism>
<evidence type="ECO:0000313" key="2">
    <source>
        <dbReference type="EMBL" id="EEC11479.1"/>
    </source>
</evidence>
<dbReference type="VEuPathDB" id="VectorBase:ISCW020344"/>
<keyword evidence="4" id="KW-1185">Reference proteome</keyword>
<dbReference type="AlphaFoldDB" id="B7PY07"/>
<accession>B7PY07</accession>
<dbReference type="HOGENOM" id="CLU_2123786_0_0_1"/>
<dbReference type="EnsemblMetazoa" id="ISCW020344-RA">
    <property type="protein sequence ID" value="ISCW020344-PA"/>
    <property type="gene ID" value="ISCW020344"/>
</dbReference>
<evidence type="ECO:0000313" key="3">
    <source>
        <dbReference type="EnsemblMetazoa" id="ISCW020344-PA"/>
    </source>
</evidence>
<reference evidence="3" key="2">
    <citation type="submission" date="2020-05" db="UniProtKB">
        <authorList>
            <consortium name="EnsemblMetazoa"/>
        </authorList>
    </citation>
    <scope>IDENTIFICATION</scope>
    <source>
        <strain evidence="3">wikel</strain>
    </source>
</reference>